<feature type="chain" id="PRO_5046412208" description="Secreted protein" evidence="2">
    <location>
        <begin position="32"/>
        <end position="254"/>
    </location>
</feature>
<dbReference type="Proteomes" id="UP001500957">
    <property type="component" value="Unassembled WGS sequence"/>
</dbReference>
<name>A0ABN1GXN2_9ACTN</name>
<protein>
    <recommendedName>
        <fullName evidence="5">Secreted protein</fullName>
    </recommendedName>
</protein>
<comment type="caution">
    <text evidence="3">The sequence shown here is derived from an EMBL/GenBank/DDBJ whole genome shotgun (WGS) entry which is preliminary data.</text>
</comment>
<organism evidence="3 4">
    <name type="scientific">Sporichthya brevicatena</name>
    <dbReference type="NCBI Taxonomy" id="171442"/>
    <lineage>
        <taxon>Bacteria</taxon>
        <taxon>Bacillati</taxon>
        <taxon>Actinomycetota</taxon>
        <taxon>Actinomycetes</taxon>
        <taxon>Sporichthyales</taxon>
        <taxon>Sporichthyaceae</taxon>
        <taxon>Sporichthya</taxon>
    </lineage>
</organism>
<dbReference type="RefSeq" id="WP_344605621.1">
    <property type="nucleotide sequence ID" value="NZ_BAAAHE010000021.1"/>
</dbReference>
<reference evidence="3 4" key="1">
    <citation type="journal article" date="2019" name="Int. J. Syst. Evol. Microbiol.">
        <title>The Global Catalogue of Microorganisms (GCM) 10K type strain sequencing project: providing services to taxonomists for standard genome sequencing and annotation.</title>
        <authorList>
            <consortium name="The Broad Institute Genomics Platform"/>
            <consortium name="The Broad Institute Genome Sequencing Center for Infectious Disease"/>
            <person name="Wu L."/>
            <person name="Ma J."/>
        </authorList>
    </citation>
    <scope>NUCLEOTIDE SEQUENCE [LARGE SCALE GENOMIC DNA]</scope>
    <source>
        <strain evidence="3 4">JCM 10671</strain>
    </source>
</reference>
<accession>A0ABN1GXN2</accession>
<evidence type="ECO:0000256" key="1">
    <source>
        <dbReference type="SAM" id="MobiDB-lite"/>
    </source>
</evidence>
<evidence type="ECO:0008006" key="5">
    <source>
        <dbReference type="Google" id="ProtNLM"/>
    </source>
</evidence>
<evidence type="ECO:0000313" key="3">
    <source>
        <dbReference type="EMBL" id="GAA0622900.1"/>
    </source>
</evidence>
<gene>
    <name evidence="3" type="ORF">GCM10009547_27370</name>
</gene>
<feature type="signal peptide" evidence="2">
    <location>
        <begin position="1"/>
        <end position="31"/>
    </location>
</feature>
<feature type="region of interest" description="Disordered" evidence="1">
    <location>
        <begin position="125"/>
        <end position="172"/>
    </location>
</feature>
<sequence length="254" mass="24922">MAVRSTTARRLATVIVATAAVSAVGTGAASAATSPAPATSSPSSTTQSTVPPLSLPQVGVLLHNLLGTVDGLLGDSLGIRTPEEIAANADKPLLGKTVDNLTKTTKELPLLGGAVGGLTDGLGLSEPAKVDSKPQPAPQTVVPPKKPVKKPTKTDRVDSIADPGSTWTAPMEQTPVAPAPVVREPEKKPGGLPGLVNDIRNIFPSNAAEAAAAGAGAATIALIVLGGIAVTGAAGAASTAGRRGLINGSVGGSL</sequence>
<dbReference type="EMBL" id="BAAAHE010000021">
    <property type="protein sequence ID" value="GAA0622900.1"/>
    <property type="molecule type" value="Genomic_DNA"/>
</dbReference>
<keyword evidence="2" id="KW-0732">Signal</keyword>
<proteinExistence type="predicted"/>
<feature type="region of interest" description="Disordered" evidence="1">
    <location>
        <begin position="30"/>
        <end position="51"/>
    </location>
</feature>
<keyword evidence="4" id="KW-1185">Reference proteome</keyword>
<evidence type="ECO:0000313" key="4">
    <source>
        <dbReference type="Proteomes" id="UP001500957"/>
    </source>
</evidence>
<evidence type="ECO:0000256" key="2">
    <source>
        <dbReference type="SAM" id="SignalP"/>
    </source>
</evidence>